<name>W4GBW4_APHAT</name>
<dbReference type="PANTHER" id="PTHR11705:SF143">
    <property type="entry name" value="SLL0236 PROTEIN"/>
    <property type="match status" value="1"/>
</dbReference>
<gene>
    <name evidence="14" type="ORF">H257_09472</name>
</gene>
<comment type="similarity">
    <text evidence="2 10">Belongs to the peptidase M14 family.</text>
</comment>
<keyword evidence="9" id="KW-0482">Metalloprotease</keyword>
<evidence type="ECO:0000256" key="5">
    <source>
        <dbReference type="ARBA" id="ARBA00022723"/>
    </source>
</evidence>
<feature type="chain" id="PRO_5004842301" description="Peptidase M14 domain-containing protein" evidence="12">
    <location>
        <begin position="20"/>
        <end position="391"/>
    </location>
</feature>
<dbReference type="SMART" id="SM00631">
    <property type="entry name" value="Zn_pept"/>
    <property type="match status" value="1"/>
</dbReference>
<keyword evidence="5" id="KW-0479">Metal-binding</keyword>
<dbReference type="GO" id="GO:0006508">
    <property type="term" value="P:proteolysis"/>
    <property type="evidence" value="ECO:0007669"/>
    <property type="project" value="UniProtKB-KW"/>
</dbReference>
<dbReference type="FunFam" id="3.40.630.10:FF:000084">
    <property type="entry name" value="Carboxypeptidase B2"/>
    <property type="match status" value="1"/>
</dbReference>
<keyword evidence="7" id="KW-0378">Hydrolase</keyword>
<dbReference type="GO" id="GO:0004181">
    <property type="term" value="F:metallocarboxypeptidase activity"/>
    <property type="evidence" value="ECO:0007669"/>
    <property type="project" value="InterPro"/>
</dbReference>
<sequence length="391" mass="42813">MKTIAILALASSAAAFAAGDIDLNETTASVLRGPDRKLLTNAQVQAIHNDADVNRQCHRANGGYLQTLERGKYAASIFHNCFRTSEQIFDYVDELVAQNPALLKKEKISCTVRGKPIYAYKLISGRSKEKSLYFQSLAHAREWIAGSSNLYALSSILDDIANGKTTAADKFNLYFVPIVNIDGYDISWTNGKRLQRKNANEVDLNRNWLQFTTNPNKNPKPSDETYPGPRPASEPETQGIAKWLHAKNSEISGWVDVHSFLGAILYPYGDTEEPIGNSDDAKFQRLGRNVAAAAGRNYRGQTAGSLSVAYGAFDDYLYRTYKKPVVTVEVAGSHFVAHVSTIRTRGEEIYRALTQFAKEVLIFEGNSGGNIGGNIGGNFGGNGGGLVFPKD</sequence>
<evidence type="ECO:0000256" key="3">
    <source>
        <dbReference type="ARBA" id="ARBA00022645"/>
    </source>
</evidence>
<evidence type="ECO:0000256" key="12">
    <source>
        <dbReference type="SAM" id="SignalP"/>
    </source>
</evidence>
<accession>W4GBW4</accession>
<feature type="region of interest" description="Disordered" evidence="11">
    <location>
        <begin position="210"/>
        <end position="237"/>
    </location>
</feature>
<feature type="compositionally biased region" description="Polar residues" evidence="11">
    <location>
        <begin position="210"/>
        <end position="219"/>
    </location>
</feature>
<dbReference type="GO" id="GO:0005615">
    <property type="term" value="C:extracellular space"/>
    <property type="evidence" value="ECO:0007669"/>
    <property type="project" value="TreeGrafter"/>
</dbReference>
<dbReference type="GeneID" id="20811468"/>
<dbReference type="RefSeq" id="XP_009833998.1">
    <property type="nucleotide sequence ID" value="XM_009835696.1"/>
</dbReference>
<evidence type="ECO:0000256" key="2">
    <source>
        <dbReference type="ARBA" id="ARBA00005988"/>
    </source>
</evidence>
<keyword evidence="8" id="KW-0862">Zinc</keyword>
<evidence type="ECO:0000256" key="4">
    <source>
        <dbReference type="ARBA" id="ARBA00022670"/>
    </source>
</evidence>
<dbReference type="PROSITE" id="PS52035">
    <property type="entry name" value="PEPTIDASE_M14"/>
    <property type="match status" value="1"/>
</dbReference>
<evidence type="ECO:0000256" key="10">
    <source>
        <dbReference type="PROSITE-ProRule" id="PRU01379"/>
    </source>
</evidence>
<keyword evidence="6 12" id="KW-0732">Signal</keyword>
<dbReference type="InterPro" id="IPR000834">
    <property type="entry name" value="Peptidase_M14"/>
</dbReference>
<evidence type="ECO:0000256" key="8">
    <source>
        <dbReference type="ARBA" id="ARBA00022833"/>
    </source>
</evidence>
<evidence type="ECO:0000256" key="7">
    <source>
        <dbReference type="ARBA" id="ARBA00022801"/>
    </source>
</evidence>
<comment type="cofactor">
    <cofactor evidence="1">
        <name>Zn(2+)</name>
        <dbReference type="ChEBI" id="CHEBI:29105"/>
    </cofactor>
</comment>
<evidence type="ECO:0000313" key="14">
    <source>
        <dbReference type="EMBL" id="ETV76453.1"/>
    </source>
</evidence>
<evidence type="ECO:0000256" key="11">
    <source>
        <dbReference type="SAM" id="MobiDB-lite"/>
    </source>
</evidence>
<organism evidence="14">
    <name type="scientific">Aphanomyces astaci</name>
    <name type="common">Crayfish plague agent</name>
    <dbReference type="NCBI Taxonomy" id="112090"/>
    <lineage>
        <taxon>Eukaryota</taxon>
        <taxon>Sar</taxon>
        <taxon>Stramenopiles</taxon>
        <taxon>Oomycota</taxon>
        <taxon>Saprolegniomycetes</taxon>
        <taxon>Saprolegniales</taxon>
        <taxon>Verrucalvaceae</taxon>
        <taxon>Aphanomyces</taxon>
    </lineage>
</organism>
<dbReference type="Pfam" id="PF00246">
    <property type="entry name" value="Peptidase_M14"/>
    <property type="match status" value="1"/>
</dbReference>
<reference evidence="14" key="1">
    <citation type="submission" date="2013-12" db="EMBL/GenBank/DDBJ databases">
        <title>The Genome Sequence of Aphanomyces astaci APO3.</title>
        <authorList>
            <consortium name="The Broad Institute Genomics Platform"/>
            <person name="Russ C."/>
            <person name="Tyler B."/>
            <person name="van West P."/>
            <person name="Dieguez-Uribeondo J."/>
            <person name="Young S.K."/>
            <person name="Zeng Q."/>
            <person name="Gargeya S."/>
            <person name="Fitzgerald M."/>
            <person name="Abouelleil A."/>
            <person name="Alvarado L."/>
            <person name="Chapman S.B."/>
            <person name="Gainer-Dewar J."/>
            <person name="Goldberg J."/>
            <person name="Griggs A."/>
            <person name="Gujja S."/>
            <person name="Hansen M."/>
            <person name="Howarth C."/>
            <person name="Imamovic A."/>
            <person name="Ireland A."/>
            <person name="Larimer J."/>
            <person name="McCowan C."/>
            <person name="Murphy C."/>
            <person name="Pearson M."/>
            <person name="Poon T.W."/>
            <person name="Priest M."/>
            <person name="Roberts A."/>
            <person name="Saif S."/>
            <person name="Shea T."/>
            <person name="Sykes S."/>
            <person name="Wortman J."/>
            <person name="Nusbaum C."/>
            <person name="Birren B."/>
        </authorList>
    </citation>
    <scope>NUCLEOTIDE SEQUENCE [LARGE SCALE GENOMIC DNA]</scope>
    <source>
        <strain evidence="14">APO3</strain>
    </source>
</reference>
<dbReference type="PROSITE" id="PS00132">
    <property type="entry name" value="CARBOXYPEPT_ZN_1"/>
    <property type="match status" value="1"/>
</dbReference>
<dbReference type="EMBL" id="KI913136">
    <property type="protein sequence ID" value="ETV76453.1"/>
    <property type="molecule type" value="Genomic_DNA"/>
</dbReference>
<evidence type="ECO:0000256" key="1">
    <source>
        <dbReference type="ARBA" id="ARBA00001947"/>
    </source>
</evidence>
<protein>
    <recommendedName>
        <fullName evidence="13">Peptidase M14 domain-containing protein</fullName>
    </recommendedName>
</protein>
<dbReference type="Gene3D" id="3.40.630.10">
    <property type="entry name" value="Zn peptidases"/>
    <property type="match status" value="1"/>
</dbReference>
<feature type="signal peptide" evidence="12">
    <location>
        <begin position="1"/>
        <end position="19"/>
    </location>
</feature>
<dbReference type="VEuPathDB" id="FungiDB:H257_09472"/>
<keyword evidence="4" id="KW-0645">Protease</keyword>
<dbReference type="PANTHER" id="PTHR11705">
    <property type="entry name" value="PROTEASE FAMILY M14 CARBOXYPEPTIDASE A,B"/>
    <property type="match status" value="1"/>
</dbReference>
<feature type="active site" description="Proton donor/acceptor" evidence="10">
    <location>
        <position position="329"/>
    </location>
</feature>
<dbReference type="SUPFAM" id="SSF53187">
    <property type="entry name" value="Zn-dependent exopeptidases"/>
    <property type="match status" value="1"/>
</dbReference>
<dbReference type="InterPro" id="IPR057246">
    <property type="entry name" value="CARBOXYPEPT_ZN_1"/>
</dbReference>
<dbReference type="GO" id="GO:0008270">
    <property type="term" value="F:zinc ion binding"/>
    <property type="evidence" value="ECO:0007669"/>
    <property type="project" value="InterPro"/>
</dbReference>
<dbReference type="AlphaFoldDB" id="W4GBW4"/>
<dbReference type="OrthoDB" id="3626597at2759"/>
<feature type="domain" description="Peptidase M14" evidence="13">
    <location>
        <begin position="81"/>
        <end position="360"/>
    </location>
</feature>
<evidence type="ECO:0000256" key="6">
    <source>
        <dbReference type="ARBA" id="ARBA00022729"/>
    </source>
</evidence>
<evidence type="ECO:0000259" key="13">
    <source>
        <dbReference type="PROSITE" id="PS52035"/>
    </source>
</evidence>
<proteinExistence type="inferred from homology"/>
<evidence type="ECO:0000256" key="9">
    <source>
        <dbReference type="ARBA" id="ARBA00023049"/>
    </source>
</evidence>
<keyword evidence="3" id="KW-0121">Carboxypeptidase</keyword>